<dbReference type="EMBL" id="MCFJ01000004">
    <property type="protein sequence ID" value="ORY67568.1"/>
    <property type="molecule type" value="Genomic_DNA"/>
</dbReference>
<evidence type="ECO:0000256" key="5">
    <source>
        <dbReference type="ARBA" id="ARBA00023004"/>
    </source>
</evidence>
<name>A0A1Y2E7M3_9PEZI</name>
<dbReference type="GeneID" id="63778112"/>
<keyword evidence="7" id="KW-0560">Oxidoreductase</keyword>
<gene>
    <name evidence="9" type="ORF">BCR38DRAFT_456294</name>
</gene>
<evidence type="ECO:0000313" key="10">
    <source>
        <dbReference type="Proteomes" id="UP000193689"/>
    </source>
</evidence>
<dbReference type="AlphaFoldDB" id="A0A1Y2E7M3"/>
<accession>A0A1Y2E7M3</accession>
<proteinExistence type="inferred from homology"/>
<evidence type="ECO:0000256" key="7">
    <source>
        <dbReference type="RuleBase" id="RU000461"/>
    </source>
</evidence>
<keyword evidence="4 6" id="KW-0479">Metal-binding</keyword>
<dbReference type="STRING" id="1141098.A0A1Y2E7M3"/>
<dbReference type="PRINTS" id="PR00463">
    <property type="entry name" value="EP450I"/>
</dbReference>
<feature type="transmembrane region" description="Helical" evidence="8">
    <location>
        <begin position="7"/>
        <end position="32"/>
    </location>
</feature>
<comment type="similarity">
    <text evidence="2 7">Belongs to the cytochrome P450 family.</text>
</comment>
<dbReference type="InterPro" id="IPR036396">
    <property type="entry name" value="Cyt_P450_sf"/>
</dbReference>
<evidence type="ECO:0000313" key="9">
    <source>
        <dbReference type="EMBL" id="ORY67568.1"/>
    </source>
</evidence>
<keyword evidence="3 6" id="KW-0349">Heme</keyword>
<dbReference type="Proteomes" id="UP000193689">
    <property type="component" value="Unassembled WGS sequence"/>
</dbReference>
<dbReference type="SUPFAM" id="SSF48264">
    <property type="entry name" value="Cytochrome P450"/>
    <property type="match status" value="1"/>
</dbReference>
<protein>
    <submittedName>
        <fullName evidence="9">Cytochrome P450</fullName>
    </submittedName>
</protein>
<evidence type="ECO:0000256" key="2">
    <source>
        <dbReference type="ARBA" id="ARBA00010617"/>
    </source>
</evidence>
<keyword evidence="8" id="KW-1133">Transmembrane helix</keyword>
<dbReference type="GO" id="GO:0005506">
    <property type="term" value="F:iron ion binding"/>
    <property type="evidence" value="ECO:0007669"/>
    <property type="project" value="InterPro"/>
</dbReference>
<comment type="caution">
    <text evidence="9">The sequence shown here is derived from an EMBL/GenBank/DDBJ whole genome shotgun (WGS) entry which is preliminary data.</text>
</comment>
<evidence type="ECO:0000256" key="8">
    <source>
        <dbReference type="SAM" id="Phobius"/>
    </source>
</evidence>
<dbReference type="GO" id="GO:0020037">
    <property type="term" value="F:heme binding"/>
    <property type="evidence" value="ECO:0007669"/>
    <property type="project" value="InterPro"/>
</dbReference>
<dbReference type="PANTHER" id="PTHR24305">
    <property type="entry name" value="CYTOCHROME P450"/>
    <property type="match status" value="1"/>
</dbReference>
<keyword evidence="8" id="KW-0812">Transmembrane</keyword>
<dbReference type="InterPro" id="IPR002401">
    <property type="entry name" value="Cyt_P450_E_grp-I"/>
</dbReference>
<feature type="transmembrane region" description="Helical" evidence="8">
    <location>
        <begin position="52"/>
        <end position="72"/>
    </location>
</feature>
<dbReference type="Pfam" id="PF00067">
    <property type="entry name" value="p450"/>
    <property type="match status" value="1"/>
</dbReference>
<keyword evidence="7" id="KW-0503">Monooxygenase</keyword>
<dbReference type="PANTHER" id="PTHR24305:SF210">
    <property type="entry name" value="CYTOCHROME P450 MONOOXYGENASE ASQL-RELATED"/>
    <property type="match status" value="1"/>
</dbReference>
<dbReference type="InterPro" id="IPR017972">
    <property type="entry name" value="Cyt_P450_CS"/>
</dbReference>
<keyword evidence="5 6" id="KW-0408">Iron</keyword>
<keyword evidence="8" id="KW-0472">Membrane</keyword>
<dbReference type="OrthoDB" id="1470350at2759"/>
<dbReference type="InParanoid" id="A0A1Y2E7M3"/>
<dbReference type="Gene3D" id="1.10.630.10">
    <property type="entry name" value="Cytochrome P450"/>
    <property type="match status" value="1"/>
</dbReference>
<evidence type="ECO:0000256" key="6">
    <source>
        <dbReference type="PIRSR" id="PIRSR602401-1"/>
    </source>
</evidence>
<dbReference type="CDD" id="cd11058">
    <property type="entry name" value="CYP60B-like"/>
    <property type="match status" value="1"/>
</dbReference>
<dbReference type="PROSITE" id="PS00086">
    <property type="entry name" value="CYTOCHROME_P450"/>
    <property type="match status" value="1"/>
</dbReference>
<dbReference type="GO" id="GO:0016705">
    <property type="term" value="F:oxidoreductase activity, acting on paired donors, with incorporation or reduction of molecular oxygen"/>
    <property type="evidence" value="ECO:0007669"/>
    <property type="project" value="InterPro"/>
</dbReference>
<dbReference type="GO" id="GO:0004497">
    <property type="term" value="F:monooxygenase activity"/>
    <property type="evidence" value="ECO:0007669"/>
    <property type="project" value="UniProtKB-KW"/>
</dbReference>
<reference evidence="9 10" key="1">
    <citation type="submission" date="2016-07" db="EMBL/GenBank/DDBJ databases">
        <title>Pervasive Adenine N6-methylation of Active Genes in Fungi.</title>
        <authorList>
            <consortium name="DOE Joint Genome Institute"/>
            <person name="Mondo S.J."/>
            <person name="Dannebaum R.O."/>
            <person name="Kuo R.C."/>
            <person name="Labutti K."/>
            <person name="Haridas S."/>
            <person name="Kuo A."/>
            <person name="Salamov A."/>
            <person name="Ahrendt S.R."/>
            <person name="Lipzen A."/>
            <person name="Sullivan W."/>
            <person name="Andreopoulos W.B."/>
            <person name="Clum A."/>
            <person name="Lindquist E."/>
            <person name="Daum C."/>
            <person name="Ramamoorthy G.K."/>
            <person name="Gryganskyi A."/>
            <person name="Culley D."/>
            <person name="Magnuson J.K."/>
            <person name="James T.Y."/>
            <person name="O'Malley M.A."/>
            <person name="Stajich J.E."/>
            <person name="Spatafora J.W."/>
            <person name="Visel A."/>
            <person name="Grigoriev I.V."/>
        </authorList>
    </citation>
    <scope>NUCLEOTIDE SEQUENCE [LARGE SCALE GENOMIC DNA]</scope>
    <source>
        <strain evidence="9 10">CBS 129021</strain>
    </source>
</reference>
<evidence type="ECO:0000256" key="4">
    <source>
        <dbReference type="ARBA" id="ARBA00022723"/>
    </source>
</evidence>
<evidence type="ECO:0000256" key="3">
    <source>
        <dbReference type="ARBA" id="ARBA00022617"/>
    </source>
</evidence>
<dbReference type="PRINTS" id="PR00385">
    <property type="entry name" value="P450"/>
</dbReference>
<organism evidence="9 10">
    <name type="scientific">Pseudomassariella vexata</name>
    <dbReference type="NCBI Taxonomy" id="1141098"/>
    <lineage>
        <taxon>Eukaryota</taxon>
        <taxon>Fungi</taxon>
        <taxon>Dikarya</taxon>
        <taxon>Ascomycota</taxon>
        <taxon>Pezizomycotina</taxon>
        <taxon>Sordariomycetes</taxon>
        <taxon>Xylariomycetidae</taxon>
        <taxon>Amphisphaeriales</taxon>
        <taxon>Pseudomassariaceae</taxon>
        <taxon>Pseudomassariella</taxon>
    </lineage>
</organism>
<keyword evidence="10" id="KW-1185">Reference proteome</keyword>
<feature type="binding site" description="axial binding residue" evidence="6">
    <location>
        <position position="443"/>
    </location>
    <ligand>
        <name>heme</name>
        <dbReference type="ChEBI" id="CHEBI:30413"/>
    </ligand>
    <ligandPart>
        <name>Fe</name>
        <dbReference type="ChEBI" id="CHEBI:18248"/>
    </ligandPart>
</feature>
<evidence type="ECO:0000256" key="1">
    <source>
        <dbReference type="ARBA" id="ARBA00001971"/>
    </source>
</evidence>
<sequence>MEGVSIFSALLASITFGSLAVFFIGASFSYGFYNAFLHPLSRYPGPLLMRAYMFPLIYQLCTGQIAHNLIAYHKKYGPVVRIGPDALSFISGKAWTDIYGLLPGRCQNLKDKHYFIPGMGGIILSDNSTHTQRRRMLMSSFSARFLEEIQPMLMKYVDLMMARLRERIDEDDTTQDIGKWYNWALVDFTGDFSFGQSFECLEKQDWHPWIKTVFDGITAGFAISQLERYGLYTFLRMVLPESAWKMKKDFDDFVQAVVHTRLEKGQGTKPDVFRNILLNSGGEELELQPLYHDSTSLIIAGSETTATLLTAATYYLLRAPEKQDRAVEEVRRMFQSDVDINMHSVNGLRYLIAVLQETLRIFPPIPGAMARVVSQPEGQMIEGNFVPYGTAVGVHQLAGSLSPRNWTRPDEFLPERWLPENKEEFEGDHHDASRAFSYGPRDCIGKNLAHIELRIIMAKLLLHFDMELPKEMEEWRSGCQPHIVWDKPPLMVKMKRARR</sequence>
<dbReference type="InterPro" id="IPR050121">
    <property type="entry name" value="Cytochrome_P450_monoxygenase"/>
</dbReference>
<dbReference type="RefSeq" id="XP_040718192.1">
    <property type="nucleotide sequence ID" value="XM_040861900.1"/>
</dbReference>
<comment type="cofactor">
    <cofactor evidence="1 6">
        <name>heme</name>
        <dbReference type="ChEBI" id="CHEBI:30413"/>
    </cofactor>
</comment>
<dbReference type="InterPro" id="IPR001128">
    <property type="entry name" value="Cyt_P450"/>
</dbReference>